<evidence type="ECO:0000313" key="2">
    <source>
        <dbReference type="EMBL" id="KAF0478684.1"/>
    </source>
</evidence>
<organism evidence="2 3">
    <name type="scientific">Gigaspora margarita</name>
    <dbReference type="NCBI Taxonomy" id="4874"/>
    <lineage>
        <taxon>Eukaryota</taxon>
        <taxon>Fungi</taxon>
        <taxon>Fungi incertae sedis</taxon>
        <taxon>Mucoromycota</taxon>
        <taxon>Glomeromycotina</taxon>
        <taxon>Glomeromycetes</taxon>
        <taxon>Diversisporales</taxon>
        <taxon>Gigasporaceae</taxon>
        <taxon>Gigaspora</taxon>
    </lineage>
</organism>
<name>A0A8H4ACH6_GIGMA</name>
<keyword evidence="2" id="KW-0547">Nucleotide-binding</keyword>
<keyword evidence="2" id="KW-0378">Hydrolase</keyword>
<protein>
    <submittedName>
        <fullName evidence="2">ATP dependent DNA helicase</fullName>
    </submittedName>
</protein>
<keyword evidence="1" id="KW-0175">Coiled coil</keyword>
<keyword evidence="2" id="KW-0067">ATP-binding</keyword>
<dbReference type="EMBL" id="WTPW01000799">
    <property type="protein sequence ID" value="KAF0478684.1"/>
    <property type="molecule type" value="Genomic_DNA"/>
</dbReference>
<feature type="coiled-coil region" evidence="1">
    <location>
        <begin position="182"/>
        <end position="216"/>
    </location>
</feature>
<dbReference type="OrthoDB" id="2446834at2759"/>
<keyword evidence="2" id="KW-0347">Helicase</keyword>
<evidence type="ECO:0000256" key="1">
    <source>
        <dbReference type="SAM" id="Coils"/>
    </source>
</evidence>
<reference evidence="2 3" key="1">
    <citation type="journal article" date="2019" name="Environ. Microbiol.">
        <title>At the nexus of three kingdoms: the genome of the mycorrhizal fungus Gigaspora margarita provides insights into plant, endobacterial and fungal interactions.</title>
        <authorList>
            <person name="Venice F."/>
            <person name="Ghignone S."/>
            <person name="Salvioli di Fossalunga A."/>
            <person name="Amselem J."/>
            <person name="Novero M."/>
            <person name="Xianan X."/>
            <person name="Sedzielewska Toro K."/>
            <person name="Morin E."/>
            <person name="Lipzen A."/>
            <person name="Grigoriev I.V."/>
            <person name="Henrissat B."/>
            <person name="Martin F.M."/>
            <person name="Bonfante P."/>
        </authorList>
    </citation>
    <scope>NUCLEOTIDE SEQUENCE [LARGE SCALE GENOMIC DNA]</scope>
    <source>
        <strain evidence="2 3">BEG34</strain>
    </source>
</reference>
<comment type="caution">
    <text evidence="2">The sequence shown here is derived from an EMBL/GenBank/DDBJ whole genome shotgun (WGS) entry which is preliminary data.</text>
</comment>
<evidence type="ECO:0000313" key="3">
    <source>
        <dbReference type="Proteomes" id="UP000439903"/>
    </source>
</evidence>
<dbReference type="Proteomes" id="UP000439903">
    <property type="component" value="Unassembled WGS sequence"/>
</dbReference>
<keyword evidence="3" id="KW-1185">Reference proteome</keyword>
<gene>
    <name evidence="2" type="ORF">F8M41_023952</name>
</gene>
<proteinExistence type="predicted"/>
<accession>A0A8H4ACH6</accession>
<sequence>MIQWYQEFIAADIVHRSTILCDNGTALVLDTSFSLQVLELHQKLVAFPARSKKENLKVYAGYYYRQKSKTNNAEWILLLPGYTIYTKLNNHYFQLKINTNTHFLVFWWAYYKNDKTFTHIINSGQDFSLFKSLYTNYPELKNYSFPWLLGFFDSNNVAILQSTVNEIYPNLFSINSDLKIAYKNEQTLKRSLKRKAIELEQNKENENSNLQIKNRVIIINGRKTLSSQYKQALIVKYNEKVEQIYNKNRVISRLEKKLTQLQTKLNSIDSSTDLVQFEDKNNNDTLELK</sequence>
<dbReference type="AlphaFoldDB" id="A0A8H4ACH6"/>
<dbReference type="GO" id="GO:0004386">
    <property type="term" value="F:helicase activity"/>
    <property type="evidence" value="ECO:0007669"/>
    <property type="project" value="UniProtKB-KW"/>
</dbReference>